<accession>A0ABU8SAL8</accession>
<dbReference type="Gene3D" id="1.10.40.110">
    <property type="match status" value="1"/>
</dbReference>
<keyword evidence="1" id="KW-0732">Signal</keyword>
<feature type="signal peptide" evidence="1">
    <location>
        <begin position="1"/>
        <end position="17"/>
    </location>
</feature>
<sequence length="255" mass="27151">MNFRVARRFALTTTAAALVLGLASCGKEDSSTAASGMPVVSATPHANVPPPAGKSWVEVVEVTPDGGYRVGNPDAPVRLLEYGSLSCPHCAKLAQDSFKKLFGEYITSGRLSFEFRSFAIHPQDVPLTVLVQCGSPDGFVNRVEQVYANFDELGQATQRGAQAAEQALTLPENQRFVAMAQALGLTEFFAQRGISVDQGKACLADFTKATQVAKNAEAYGAKGISSTPTLFINDVQTDKTEWNSLDAALMAAGLR</sequence>
<proteinExistence type="predicted"/>
<dbReference type="Gene3D" id="3.40.30.10">
    <property type="entry name" value="Glutaredoxin"/>
    <property type="match status" value="1"/>
</dbReference>
<dbReference type="EMBL" id="JBBHJY010000007">
    <property type="protein sequence ID" value="MEJ6010964.1"/>
    <property type="molecule type" value="Genomic_DNA"/>
</dbReference>
<dbReference type="RefSeq" id="WP_339967821.1">
    <property type="nucleotide sequence ID" value="NZ_JBBHJY010000007.1"/>
</dbReference>
<name>A0ABU8SAL8_9SPHN</name>
<dbReference type="InterPro" id="IPR012336">
    <property type="entry name" value="Thioredoxin-like_fold"/>
</dbReference>
<dbReference type="SUPFAM" id="SSF52833">
    <property type="entry name" value="Thioredoxin-like"/>
    <property type="match status" value="1"/>
</dbReference>
<feature type="chain" id="PRO_5046591771" evidence="1">
    <location>
        <begin position="18"/>
        <end position="255"/>
    </location>
</feature>
<evidence type="ECO:0000313" key="3">
    <source>
        <dbReference type="EMBL" id="MEJ6010964.1"/>
    </source>
</evidence>
<keyword evidence="4" id="KW-1185">Reference proteome</keyword>
<dbReference type="InterPro" id="IPR036249">
    <property type="entry name" value="Thioredoxin-like_sf"/>
</dbReference>
<gene>
    <name evidence="3" type="ORF">WG900_13660</name>
</gene>
<evidence type="ECO:0000256" key="1">
    <source>
        <dbReference type="SAM" id="SignalP"/>
    </source>
</evidence>
<organism evidence="3 4">
    <name type="scientific">Novosphingobium aquae</name>
    <dbReference type="NCBI Taxonomy" id="3133435"/>
    <lineage>
        <taxon>Bacteria</taxon>
        <taxon>Pseudomonadati</taxon>
        <taxon>Pseudomonadota</taxon>
        <taxon>Alphaproteobacteria</taxon>
        <taxon>Sphingomonadales</taxon>
        <taxon>Sphingomonadaceae</taxon>
        <taxon>Novosphingobium</taxon>
    </lineage>
</organism>
<comment type="caution">
    <text evidence="3">The sequence shown here is derived from an EMBL/GenBank/DDBJ whole genome shotgun (WGS) entry which is preliminary data.</text>
</comment>
<dbReference type="PROSITE" id="PS51257">
    <property type="entry name" value="PROKAR_LIPOPROTEIN"/>
    <property type="match status" value="1"/>
</dbReference>
<evidence type="ECO:0000259" key="2">
    <source>
        <dbReference type="Pfam" id="PF13462"/>
    </source>
</evidence>
<evidence type="ECO:0000313" key="4">
    <source>
        <dbReference type="Proteomes" id="UP001379235"/>
    </source>
</evidence>
<reference evidence="3 4" key="1">
    <citation type="submission" date="2024-03" db="EMBL/GenBank/DDBJ databases">
        <authorList>
            <person name="Jo J.-H."/>
        </authorList>
    </citation>
    <scope>NUCLEOTIDE SEQUENCE [LARGE SCALE GENOMIC DNA]</scope>
    <source>
        <strain evidence="3 4">AS3R-12</strain>
    </source>
</reference>
<dbReference type="Pfam" id="PF13462">
    <property type="entry name" value="Thioredoxin_4"/>
    <property type="match status" value="1"/>
</dbReference>
<feature type="domain" description="Thioredoxin-like fold" evidence="2">
    <location>
        <begin position="67"/>
        <end position="249"/>
    </location>
</feature>
<dbReference type="Proteomes" id="UP001379235">
    <property type="component" value="Unassembled WGS sequence"/>
</dbReference>
<protein>
    <submittedName>
        <fullName evidence="3">Thioredoxin domain-containing protein</fullName>
    </submittedName>
</protein>